<dbReference type="GeneID" id="106461912"/>
<organism evidence="3 4">
    <name type="scientific">Limulus polyphemus</name>
    <name type="common">Atlantic horseshoe crab</name>
    <dbReference type="NCBI Taxonomy" id="6850"/>
    <lineage>
        <taxon>Eukaryota</taxon>
        <taxon>Metazoa</taxon>
        <taxon>Ecdysozoa</taxon>
        <taxon>Arthropoda</taxon>
        <taxon>Chelicerata</taxon>
        <taxon>Merostomata</taxon>
        <taxon>Xiphosura</taxon>
        <taxon>Limulidae</taxon>
        <taxon>Limulus</taxon>
    </lineage>
</organism>
<accession>A0ABM1SM56</accession>
<feature type="compositionally biased region" description="Acidic residues" evidence="1">
    <location>
        <begin position="222"/>
        <end position="231"/>
    </location>
</feature>
<dbReference type="RefSeq" id="XP_022244712.1">
    <property type="nucleotide sequence ID" value="XM_022389004.1"/>
</dbReference>
<keyword evidence="3" id="KW-1185">Reference proteome</keyword>
<dbReference type="PANTHER" id="PTHR46599:SF6">
    <property type="entry name" value="DUAL SPECIFICITY PHOSPHATASE 26"/>
    <property type="match status" value="1"/>
</dbReference>
<dbReference type="InterPro" id="IPR029526">
    <property type="entry name" value="PGBD"/>
</dbReference>
<evidence type="ECO:0000256" key="1">
    <source>
        <dbReference type="SAM" id="MobiDB-lite"/>
    </source>
</evidence>
<dbReference type="Pfam" id="PF13843">
    <property type="entry name" value="DDE_Tnp_1_7"/>
    <property type="match status" value="1"/>
</dbReference>
<proteinExistence type="predicted"/>
<dbReference type="Proteomes" id="UP000694941">
    <property type="component" value="Unplaced"/>
</dbReference>
<name>A0ABM1SM56_LIMPO</name>
<evidence type="ECO:0000259" key="2">
    <source>
        <dbReference type="Pfam" id="PF13843"/>
    </source>
</evidence>
<reference evidence="4" key="1">
    <citation type="submission" date="2025-08" db="UniProtKB">
        <authorList>
            <consortium name="RefSeq"/>
        </authorList>
    </citation>
    <scope>IDENTIFICATION</scope>
    <source>
        <tissue evidence="4">Muscle</tissue>
    </source>
</reference>
<evidence type="ECO:0000313" key="4">
    <source>
        <dbReference type="RefSeq" id="XP_022244712.1"/>
    </source>
</evidence>
<gene>
    <name evidence="4" type="primary">LOC106461912</name>
</gene>
<sequence>MEVVKTKVEPMADEKQDTLLDIKLMKKKDENFTVTSNTGEADSLEESSLHTILKFGTVKEEQEGKCDGVLEKSENLFVQVKTEQSSDLLQDDDVISKFSYSDDEDQNNSEYNVMNVKTETGFQRDIESGLETTSDIKTSVNICCQSQFPCCCVMKQEDHFTEDMKSPNNNICGETKMDSNTESEKIKQMLEACPHDIELGNSSESEYDEIEETSHISASDYSESEMSDEEPPPQQPVQKKARLQTAWFGKDKVTKWEKREHPSTMHTPAHNIYTWHPGPKGLALKAQTPYEFWSLFVTQEIVDILVTNTNLYINEERVKYTQKSKARLTNVEEMKALLGLILLTGIFHSNRMNLDDLWNSDGTGVEIFRTTMSLHRFRFLLACLHFDEKVTRHDRRSADKLAPIRDVFEKFVGNCAVNYSHSAHVTIDEMLVGFRGKCPFRQYMPTKPAKYGIKIFALADAETYYVSKMEIYAGKQPAGPYQVNNSPTAVVTRLISPISGTGRNVTMDNWFTSYGLVQDLKKNHNLTIVGVIRKNKQEIPGAFLEIKNRPVHDSMFGFQKDVTLVSYIHKKRKHVLLVSSMHHDSKIDPDTGAKKKPEIITFYDKTKGGVNMADQLSALYNTSRNSRRWPLTVFFMLMNISTINSYVIYSHNPQNKLSHRLLIKKIALELIEDYIKKRLELKNLKKELRSKIEGFSCEAGPSVQPPKTGKKHRCNFCERKNDRKVKTTCSKCGMHVCRDHYSVLCFHCQDRESFYAILIETFVHRQGDLDDFGCPSPDISGAAKELEKSMILKTNLIEEQQKDP</sequence>
<evidence type="ECO:0000313" key="3">
    <source>
        <dbReference type="Proteomes" id="UP000694941"/>
    </source>
</evidence>
<dbReference type="PANTHER" id="PTHR46599">
    <property type="entry name" value="PIGGYBAC TRANSPOSABLE ELEMENT-DERIVED PROTEIN 4"/>
    <property type="match status" value="1"/>
</dbReference>
<protein>
    <submittedName>
        <fullName evidence="4">Uncharacterized protein LOC106461912</fullName>
    </submittedName>
</protein>
<feature type="domain" description="PiggyBac transposable element-derived protein" evidence="2">
    <location>
        <begin position="288"/>
        <end position="646"/>
    </location>
</feature>
<feature type="region of interest" description="Disordered" evidence="1">
    <location>
        <begin position="197"/>
        <end position="242"/>
    </location>
</feature>